<evidence type="ECO:0000259" key="14">
    <source>
        <dbReference type="PROSITE" id="PS51903"/>
    </source>
</evidence>
<dbReference type="SUPFAM" id="SSF52540">
    <property type="entry name" value="P-loop containing nucleoside triphosphate hydrolases"/>
    <property type="match status" value="2"/>
</dbReference>
<evidence type="ECO:0000256" key="7">
    <source>
        <dbReference type="ARBA" id="ARBA00023054"/>
    </source>
</evidence>
<keyword evidence="12" id="KW-0963">Cytoplasm</keyword>
<dbReference type="InterPro" id="IPR018368">
    <property type="entry name" value="ClpA/B_CS1"/>
</dbReference>
<dbReference type="PROSITE" id="PS00871">
    <property type="entry name" value="CLPAB_2"/>
    <property type="match status" value="1"/>
</dbReference>
<reference evidence="15 16" key="1">
    <citation type="submission" date="2020-03" db="EMBL/GenBank/DDBJ databases">
        <title>Sequencing the genomes of 1000 actinobacteria strains.</title>
        <authorList>
            <person name="Klenk H.-P."/>
        </authorList>
    </citation>
    <scope>NUCLEOTIDE SEQUENCE [LARGE SCALE GENOMIC DNA]</scope>
    <source>
        <strain evidence="15 16">DSM 16403</strain>
    </source>
</reference>
<dbReference type="InterPro" id="IPR041546">
    <property type="entry name" value="ClpA/ClpB_AAA_lid"/>
</dbReference>
<evidence type="ECO:0000256" key="9">
    <source>
        <dbReference type="ARBA" id="ARBA00026057"/>
    </source>
</evidence>
<comment type="function">
    <text evidence="12">Part of a stress-induced multi-chaperone system, it is involved in the recovery of the cell from heat-induced damage, in cooperation with DnaK, DnaJ and GrpE.</text>
</comment>
<dbReference type="InterPro" id="IPR001270">
    <property type="entry name" value="ClpA/B"/>
</dbReference>
<dbReference type="Proteomes" id="UP000547458">
    <property type="component" value="Unassembled WGS sequence"/>
</dbReference>
<dbReference type="InterPro" id="IPR003593">
    <property type="entry name" value="AAA+_ATPase"/>
</dbReference>
<evidence type="ECO:0000256" key="8">
    <source>
        <dbReference type="ARBA" id="ARBA00023186"/>
    </source>
</evidence>
<dbReference type="GO" id="GO:0006508">
    <property type="term" value="P:proteolysis"/>
    <property type="evidence" value="ECO:0007669"/>
    <property type="project" value="UniProtKB-KW"/>
</dbReference>
<accession>A0A846RTF7</accession>
<dbReference type="InterPro" id="IPR027417">
    <property type="entry name" value="P-loop_NTPase"/>
</dbReference>
<keyword evidence="16" id="KW-1185">Reference proteome</keyword>
<keyword evidence="8 11" id="KW-0143">Chaperone</keyword>
<evidence type="ECO:0000256" key="1">
    <source>
        <dbReference type="ARBA" id="ARBA00004496"/>
    </source>
</evidence>
<dbReference type="Pfam" id="PF10431">
    <property type="entry name" value="ClpB_D2-small"/>
    <property type="match status" value="1"/>
</dbReference>
<protein>
    <recommendedName>
        <fullName evidence="12">Chaperone protein ClpB</fullName>
    </recommendedName>
</protein>
<dbReference type="FunFam" id="3.40.50.300:FF:000120">
    <property type="entry name" value="ATP-dependent chaperone ClpB"/>
    <property type="match status" value="1"/>
</dbReference>
<dbReference type="FunFam" id="3.40.50.300:FF:000025">
    <property type="entry name" value="ATP-dependent Clp protease subunit"/>
    <property type="match status" value="1"/>
</dbReference>
<dbReference type="InterPro" id="IPR004176">
    <property type="entry name" value="Clp_R_N"/>
</dbReference>
<dbReference type="InterPro" id="IPR028299">
    <property type="entry name" value="ClpA/B_CS2"/>
</dbReference>
<dbReference type="SMART" id="SM00382">
    <property type="entry name" value="AAA"/>
    <property type="match status" value="2"/>
</dbReference>
<feature type="region of interest" description="Disordered" evidence="13">
    <location>
        <begin position="846"/>
        <end position="865"/>
    </location>
</feature>
<dbReference type="SUPFAM" id="SSF81923">
    <property type="entry name" value="Double Clp-N motif"/>
    <property type="match status" value="1"/>
</dbReference>
<dbReference type="CDD" id="cd00009">
    <property type="entry name" value="AAA"/>
    <property type="match status" value="1"/>
</dbReference>
<evidence type="ECO:0000256" key="11">
    <source>
        <dbReference type="RuleBase" id="RU004432"/>
    </source>
</evidence>
<keyword evidence="7 12" id="KW-0175">Coiled coil</keyword>
<dbReference type="FunFam" id="1.10.8.60:FF:000017">
    <property type="entry name" value="ATP-dependent chaperone ClpB"/>
    <property type="match status" value="1"/>
</dbReference>
<evidence type="ECO:0000256" key="4">
    <source>
        <dbReference type="ARBA" id="ARBA00022741"/>
    </source>
</evidence>
<dbReference type="InterPro" id="IPR017730">
    <property type="entry name" value="Chaperonin_ClpB"/>
</dbReference>
<dbReference type="InterPro" id="IPR003959">
    <property type="entry name" value="ATPase_AAA_core"/>
</dbReference>
<dbReference type="InterPro" id="IPR050130">
    <property type="entry name" value="ClpA_ClpB"/>
</dbReference>
<evidence type="ECO:0000256" key="5">
    <source>
        <dbReference type="ARBA" id="ARBA00022840"/>
    </source>
</evidence>
<dbReference type="FunFam" id="3.40.50.300:FF:000010">
    <property type="entry name" value="Chaperone clpB 1, putative"/>
    <property type="match status" value="1"/>
</dbReference>
<evidence type="ECO:0000256" key="10">
    <source>
        <dbReference type="PROSITE-ProRule" id="PRU01251"/>
    </source>
</evidence>
<dbReference type="GO" id="GO:0008233">
    <property type="term" value="F:peptidase activity"/>
    <property type="evidence" value="ECO:0007669"/>
    <property type="project" value="UniProtKB-KW"/>
</dbReference>
<dbReference type="PANTHER" id="PTHR11638">
    <property type="entry name" value="ATP-DEPENDENT CLP PROTEASE"/>
    <property type="match status" value="1"/>
</dbReference>
<evidence type="ECO:0000256" key="3">
    <source>
        <dbReference type="ARBA" id="ARBA00022737"/>
    </source>
</evidence>
<dbReference type="SMART" id="SM01086">
    <property type="entry name" value="ClpB_D2-small"/>
    <property type="match status" value="1"/>
</dbReference>
<evidence type="ECO:0000313" key="16">
    <source>
        <dbReference type="Proteomes" id="UP000547458"/>
    </source>
</evidence>
<keyword evidence="5 11" id="KW-0067">ATP-binding</keyword>
<dbReference type="GO" id="GO:0016887">
    <property type="term" value="F:ATP hydrolysis activity"/>
    <property type="evidence" value="ECO:0007669"/>
    <property type="project" value="InterPro"/>
</dbReference>
<dbReference type="RefSeq" id="WP_167994639.1">
    <property type="nucleotide sequence ID" value="NZ_JAATJL010000001.1"/>
</dbReference>
<dbReference type="Pfam" id="PF07724">
    <property type="entry name" value="AAA_2"/>
    <property type="match status" value="1"/>
</dbReference>
<evidence type="ECO:0000256" key="13">
    <source>
        <dbReference type="SAM" id="MobiDB-lite"/>
    </source>
</evidence>
<name>A0A846RTF7_9MICC</name>
<dbReference type="AlphaFoldDB" id="A0A846RTF7"/>
<dbReference type="Gene3D" id="3.40.50.300">
    <property type="entry name" value="P-loop containing nucleotide triphosphate hydrolases"/>
    <property type="match status" value="3"/>
</dbReference>
<dbReference type="GO" id="GO:0005737">
    <property type="term" value="C:cytoplasm"/>
    <property type="evidence" value="ECO:0007669"/>
    <property type="project" value="UniProtKB-SubCell"/>
</dbReference>
<dbReference type="Pfam" id="PF17871">
    <property type="entry name" value="AAA_lid_9"/>
    <property type="match status" value="1"/>
</dbReference>
<feature type="domain" description="Clp R" evidence="14">
    <location>
        <begin position="1"/>
        <end position="146"/>
    </location>
</feature>
<comment type="subunit">
    <text evidence="9">Homohexamer. The oligomerization is ATP-dependent.</text>
</comment>
<organism evidence="15 16">
    <name type="scientific">Arthrobacter pigmenti</name>
    <dbReference type="NCBI Taxonomy" id="271432"/>
    <lineage>
        <taxon>Bacteria</taxon>
        <taxon>Bacillati</taxon>
        <taxon>Actinomycetota</taxon>
        <taxon>Actinomycetes</taxon>
        <taxon>Micrococcales</taxon>
        <taxon>Micrococcaceae</taxon>
        <taxon>Arthrobacter</taxon>
    </lineage>
</organism>
<dbReference type="PROSITE" id="PS51903">
    <property type="entry name" value="CLP_R"/>
    <property type="match status" value="1"/>
</dbReference>
<keyword evidence="15" id="KW-0378">Hydrolase</keyword>
<dbReference type="Gene3D" id="1.10.1780.10">
    <property type="entry name" value="Clp, N-terminal domain"/>
    <property type="match status" value="1"/>
</dbReference>
<evidence type="ECO:0000313" key="15">
    <source>
        <dbReference type="EMBL" id="NJC23457.1"/>
    </source>
</evidence>
<comment type="caution">
    <text evidence="15">The sequence shown here is derived from an EMBL/GenBank/DDBJ whole genome shotgun (WGS) entry which is preliminary data.</text>
</comment>
<dbReference type="CDD" id="cd19499">
    <property type="entry name" value="RecA-like_ClpB_Hsp104-like"/>
    <property type="match status" value="1"/>
</dbReference>
<feature type="coiled-coil region" evidence="12">
    <location>
        <begin position="398"/>
        <end position="492"/>
    </location>
</feature>
<sequence>MDTKFTTKSQEALSASAMNASTAGNPQVEPAHLLKALMDQRDGVAVALLTAAGVGADSVSVKASSAIKSLPASSGSSVAQAQFSRPMLQVVTAAQQEAESLGDSYVSTEHLLLGIAADAGAAGRILREEGASKDALVAALPGVRGDRRVTTADPENTFQALEKFGVDLTEIARSGKLDPVIGRDTEIRRVVQVLSRRTKNNPVLIGEPGVGKTAVVEGLAQRMVAGDVPESLRGKTLISLDLGSMIAGAKYRGEFEERLKAVLEEIRASNGQIVTFIDELHTVVGAGASEGSMDAGNMLKPMLARGELRLIGATTLDEYRENIEKDAALERRFQQVYVGEPSVQDTIGILRGLKERYEAHHKVSIADSALVAAATLSNRYITGRQLPDKAIDLVDESASRLRMEIDSAPEEIDQLRRAVDRLTMEELALEGETDEASVERLEALRADMADRKEKLAALNARWEAEKAGLNRVGDLKASLDDLRSQADRAQREGDLEKASRLLYGEIPQVQRELDAAQAEEERSGDSPELMVAEEVTAADIAEVISAWTGIPAGRMLQGESQKLLHMEENLGERLIGQKKAVASVSDAVRRARAGISDPDRPTGSFLFLGPTGVGKTELAKALADFLFDDERAMVRIDMSEYSEKHAVARLVGAPPGYVGYEEGGQLTEAVRRRPYSVVLLDEVEKAHPEVFDILLQVFDDGRLTDGQGRTVDFRNVILVMTSNLGSQFLVDPMLDDAARHEAVMSVVNASFKPEFLNRLDDIIMFDALSLDELSRIVDLQVQALAARLQERRLTLDVTDAAQEWLALTGFDPAYGARPLRRLVQREIGDRLARGLLAGTISDGDKVRVDRPNDDANGLTVASVPD</sequence>
<dbReference type="PROSITE" id="PS00870">
    <property type="entry name" value="CLPAB_1"/>
    <property type="match status" value="1"/>
</dbReference>
<dbReference type="InterPro" id="IPR036628">
    <property type="entry name" value="Clp_N_dom_sf"/>
</dbReference>
<comment type="subunit">
    <text evidence="12">Homohexamer; The oligomerization is ATP-dependent.</text>
</comment>
<keyword evidence="4 11" id="KW-0547">Nucleotide-binding</keyword>
<dbReference type="Gene3D" id="1.10.8.60">
    <property type="match status" value="1"/>
</dbReference>
<keyword evidence="15" id="KW-0645">Protease</keyword>
<dbReference type="PANTHER" id="PTHR11638:SF18">
    <property type="entry name" value="HEAT SHOCK PROTEIN 104"/>
    <property type="match status" value="1"/>
</dbReference>
<dbReference type="PRINTS" id="PR00300">
    <property type="entry name" value="CLPPROTEASEA"/>
</dbReference>
<evidence type="ECO:0000256" key="12">
    <source>
        <dbReference type="RuleBase" id="RU362034"/>
    </source>
</evidence>
<keyword evidence="3 10" id="KW-0677">Repeat</keyword>
<feature type="region of interest" description="Disordered" evidence="13">
    <location>
        <begin position="1"/>
        <end position="25"/>
    </location>
</feature>
<keyword evidence="6 12" id="KW-0346">Stress response</keyword>
<dbReference type="GO" id="GO:0005524">
    <property type="term" value="F:ATP binding"/>
    <property type="evidence" value="ECO:0007669"/>
    <property type="project" value="UniProtKB-UniRule"/>
</dbReference>
<dbReference type="Pfam" id="PF00004">
    <property type="entry name" value="AAA"/>
    <property type="match status" value="1"/>
</dbReference>
<comment type="similarity">
    <text evidence="2 11">Belongs to the ClpA/ClpB family.</text>
</comment>
<gene>
    <name evidence="12" type="primary">clpB</name>
    <name evidence="15" type="ORF">BJ994_002533</name>
</gene>
<comment type="subcellular location">
    <subcellularLocation>
        <location evidence="1 12">Cytoplasm</location>
    </subcellularLocation>
</comment>
<dbReference type="GO" id="GO:0034605">
    <property type="term" value="P:cellular response to heat"/>
    <property type="evidence" value="ECO:0007669"/>
    <property type="project" value="TreeGrafter"/>
</dbReference>
<evidence type="ECO:0000256" key="6">
    <source>
        <dbReference type="ARBA" id="ARBA00023016"/>
    </source>
</evidence>
<evidence type="ECO:0000256" key="2">
    <source>
        <dbReference type="ARBA" id="ARBA00008675"/>
    </source>
</evidence>
<dbReference type="GO" id="GO:0042026">
    <property type="term" value="P:protein refolding"/>
    <property type="evidence" value="ECO:0007669"/>
    <property type="project" value="UniProtKB-UniRule"/>
</dbReference>
<dbReference type="Pfam" id="PF02861">
    <property type="entry name" value="Clp_N"/>
    <property type="match status" value="1"/>
</dbReference>
<dbReference type="EMBL" id="JAATJL010000001">
    <property type="protein sequence ID" value="NJC23457.1"/>
    <property type="molecule type" value="Genomic_DNA"/>
</dbReference>
<dbReference type="InterPro" id="IPR019489">
    <property type="entry name" value="Clp_ATPase_C"/>
</dbReference>
<proteinExistence type="inferred from homology"/>
<dbReference type="NCBIfam" id="TIGR03346">
    <property type="entry name" value="chaperone_ClpB"/>
    <property type="match status" value="1"/>
</dbReference>